<dbReference type="InParanoid" id="A0A0C3BSP7"/>
<keyword evidence="2" id="KW-1185">Reference proteome</keyword>
<dbReference type="EMBL" id="KN832974">
    <property type="protein sequence ID" value="KIM89558.1"/>
    <property type="molecule type" value="Genomic_DNA"/>
</dbReference>
<reference evidence="1 2" key="1">
    <citation type="submission" date="2014-04" db="EMBL/GenBank/DDBJ databases">
        <authorList>
            <consortium name="DOE Joint Genome Institute"/>
            <person name="Kuo A."/>
            <person name="Tarkka M."/>
            <person name="Buscot F."/>
            <person name="Kohler A."/>
            <person name="Nagy L.G."/>
            <person name="Floudas D."/>
            <person name="Copeland A."/>
            <person name="Barry K.W."/>
            <person name="Cichocki N."/>
            <person name="Veneault-Fourrey C."/>
            <person name="LaButti K."/>
            <person name="Lindquist E.A."/>
            <person name="Lipzen A."/>
            <person name="Lundell T."/>
            <person name="Morin E."/>
            <person name="Murat C."/>
            <person name="Sun H."/>
            <person name="Tunlid A."/>
            <person name="Henrissat B."/>
            <person name="Grigoriev I.V."/>
            <person name="Hibbett D.S."/>
            <person name="Martin F."/>
            <person name="Nordberg H.P."/>
            <person name="Cantor M.N."/>
            <person name="Hua S.X."/>
        </authorList>
    </citation>
    <scope>NUCLEOTIDE SEQUENCE [LARGE SCALE GENOMIC DNA]</scope>
    <source>
        <strain evidence="1 2">F 1598</strain>
    </source>
</reference>
<name>A0A0C3BSP7_PILCF</name>
<organism evidence="1 2">
    <name type="scientific">Piloderma croceum (strain F 1598)</name>
    <dbReference type="NCBI Taxonomy" id="765440"/>
    <lineage>
        <taxon>Eukaryota</taxon>
        <taxon>Fungi</taxon>
        <taxon>Dikarya</taxon>
        <taxon>Basidiomycota</taxon>
        <taxon>Agaricomycotina</taxon>
        <taxon>Agaricomycetes</taxon>
        <taxon>Agaricomycetidae</taxon>
        <taxon>Atheliales</taxon>
        <taxon>Atheliaceae</taxon>
        <taxon>Piloderma</taxon>
    </lineage>
</organism>
<dbReference type="OrthoDB" id="549336at2759"/>
<dbReference type="AlphaFoldDB" id="A0A0C3BSP7"/>
<evidence type="ECO:0000313" key="2">
    <source>
        <dbReference type="Proteomes" id="UP000054166"/>
    </source>
</evidence>
<sequence>MFHHAEDIQWHDNLVEWVRTGSIRILTISEHVGHRLDRNFRALAESNNETMNSAGYEYIKKDIYIPILDLPQKRNHTSRTLSNVAIQGSFRFDRRDYWGVYADLLASLKEHPQAWGYSPLIAPDSAYQIDETAPLQPFQLHLIGNADDPQVPFALSNVVRVHRDLEYDDFYSLIQSMDMVLPAFGSLECLYFPFFFQVDHFLILPLSADYDAKASFTMAISLECNVPILVNQWMRQTYSFIDDRVTVTRPQAVREIFAVKALRTGQWSPQLVVDNQVKNVMMAMDKMIERGWIRSADQFTIFKDEIWARNAEVVRRILSDV</sequence>
<protein>
    <recommendedName>
        <fullName evidence="3">Glycosyltransferase family 1 protein</fullName>
    </recommendedName>
</protein>
<proteinExistence type="predicted"/>
<gene>
    <name evidence="1" type="ORF">PILCRDRAFT_190842</name>
</gene>
<dbReference type="HOGENOM" id="CLU_866311_0_0_1"/>
<evidence type="ECO:0008006" key="3">
    <source>
        <dbReference type="Google" id="ProtNLM"/>
    </source>
</evidence>
<dbReference type="Proteomes" id="UP000054166">
    <property type="component" value="Unassembled WGS sequence"/>
</dbReference>
<reference evidence="2" key="2">
    <citation type="submission" date="2015-01" db="EMBL/GenBank/DDBJ databases">
        <title>Evolutionary Origins and Diversification of the Mycorrhizal Mutualists.</title>
        <authorList>
            <consortium name="DOE Joint Genome Institute"/>
            <consortium name="Mycorrhizal Genomics Consortium"/>
            <person name="Kohler A."/>
            <person name="Kuo A."/>
            <person name="Nagy L.G."/>
            <person name="Floudas D."/>
            <person name="Copeland A."/>
            <person name="Barry K.W."/>
            <person name="Cichocki N."/>
            <person name="Veneault-Fourrey C."/>
            <person name="LaButti K."/>
            <person name="Lindquist E.A."/>
            <person name="Lipzen A."/>
            <person name="Lundell T."/>
            <person name="Morin E."/>
            <person name="Murat C."/>
            <person name="Riley R."/>
            <person name="Ohm R."/>
            <person name="Sun H."/>
            <person name="Tunlid A."/>
            <person name="Henrissat B."/>
            <person name="Grigoriev I.V."/>
            <person name="Hibbett D.S."/>
            <person name="Martin F."/>
        </authorList>
    </citation>
    <scope>NUCLEOTIDE SEQUENCE [LARGE SCALE GENOMIC DNA]</scope>
    <source>
        <strain evidence="2">F 1598</strain>
    </source>
</reference>
<evidence type="ECO:0000313" key="1">
    <source>
        <dbReference type="EMBL" id="KIM89558.1"/>
    </source>
</evidence>
<accession>A0A0C3BSP7</accession>